<name>A0A840IDE4_9ACTN</name>
<protein>
    <submittedName>
        <fullName evidence="2">ElaB/YqjD/DUF883 family membrane-anchored ribosome-binding protein</fullName>
    </submittedName>
</protein>
<dbReference type="EMBL" id="JACHNU010000001">
    <property type="protein sequence ID" value="MBB4662058.1"/>
    <property type="molecule type" value="Genomic_DNA"/>
</dbReference>
<gene>
    <name evidence="2" type="ORF">BDZ31_001631</name>
</gene>
<organism evidence="2 3">
    <name type="scientific">Conexibacter arvalis</name>
    <dbReference type="NCBI Taxonomy" id="912552"/>
    <lineage>
        <taxon>Bacteria</taxon>
        <taxon>Bacillati</taxon>
        <taxon>Actinomycetota</taxon>
        <taxon>Thermoleophilia</taxon>
        <taxon>Solirubrobacterales</taxon>
        <taxon>Conexibacteraceae</taxon>
        <taxon>Conexibacter</taxon>
    </lineage>
</organism>
<proteinExistence type="predicted"/>
<dbReference type="Pfam" id="PF12277">
    <property type="entry name" value="DUF3618"/>
    <property type="match status" value="1"/>
</dbReference>
<feature type="compositionally biased region" description="Low complexity" evidence="1">
    <location>
        <begin position="83"/>
        <end position="94"/>
    </location>
</feature>
<accession>A0A840IDE4</accession>
<feature type="region of interest" description="Disordered" evidence="1">
    <location>
        <begin position="70"/>
        <end position="94"/>
    </location>
</feature>
<dbReference type="RefSeq" id="WP_183340752.1">
    <property type="nucleotide sequence ID" value="NZ_JACHNU010000001.1"/>
</dbReference>
<evidence type="ECO:0000256" key="1">
    <source>
        <dbReference type="SAM" id="MobiDB-lite"/>
    </source>
</evidence>
<dbReference type="AlphaFoldDB" id="A0A840IDE4"/>
<comment type="caution">
    <text evidence="2">The sequence shown here is derived from an EMBL/GenBank/DDBJ whole genome shotgun (WGS) entry which is preliminary data.</text>
</comment>
<dbReference type="Proteomes" id="UP000585272">
    <property type="component" value="Unassembled WGS sequence"/>
</dbReference>
<sequence>MGDDPRTDGTPTLIIAEGDPVRIRQQIEATRVELGDTVAALAAKTDVKQQARERIAVARRRAMERRAALMHRAEAAGPAASDRATQASHAAAEQARAHPLPLIALGAAAAGFLLGRMTGR</sequence>
<evidence type="ECO:0000313" key="2">
    <source>
        <dbReference type="EMBL" id="MBB4662058.1"/>
    </source>
</evidence>
<keyword evidence="3" id="KW-1185">Reference proteome</keyword>
<reference evidence="2 3" key="1">
    <citation type="submission" date="2020-08" db="EMBL/GenBank/DDBJ databases">
        <title>Genomic Encyclopedia of Archaeal and Bacterial Type Strains, Phase II (KMG-II): from individual species to whole genera.</title>
        <authorList>
            <person name="Goeker M."/>
        </authorList>
    </citation>
    <scope>NUCLEOTIDE SEQUENCE [LARGE SCALE GENOMIC DNA]</scope>
    <source>
        <strain evidence="2 3">DSM 23288</strain>
    </source>
</reference>
<dbReference type="InterPro" id="IPR022062">
    <property type="entry name" value="DUF3618"/>
</dbReference>
<evidence type="ECO:0000313" key="3">
    <source>
        <dbReference type="Proteomes" id="UP000585272"/>
    </source>
</evidence>